<sequence>MMKKKCSVLLCTLALAMMTFTIPVNAENNNVDRTNYNDDLNYNNDVNTRNVTTATGTDDNNDSPWELLGLLGLVGLFGLNNKGIVDDALLNILVSLPEI</sequence>
<evidence type="ECO:0000313" key="3">
    <source>
        <dbReference type="Proteomes" id="UP000543174"/>
    </source>
</evidence>
<dbReference type="AlphaFoldDB" id="A0A7W3RHT0"/>
<name>A0A7W3RHT0_PRIAR</name>
<keyword evidence="3" id="KW-1185">Reference proteome</keyword>
<keyword evidence="1" id="KW-0732">Signal</keyword>
<dbReference type="EMBL" id="JACJHT010000016">
    <property type="protein sequence ID" value="MBA9042721.1"/>
    <property type="molecule type" value="Genomic_DNA"/>
</dbReference>
<dbReference type="NCBIfam" id="NF038039">
    <property type="entry name" value="WGxxGxxG-CTERM"/>
    <property type="match status" value="1"/>
</dbReference>
<dbReference type="Proteomes" id="UP000543174">
    <property type="component" value="Unassembled WGS sequence"/>
</dbReference>
<gene>
    <name evidence="2" type="ORF">HNP21_005859</name>
</gene>
<protein>
    <submittedName>
        <fullName evidence="2">Uncharacterized protein</fullName>
    </submittedName>
</protein>
<organism evidence="2 3">
    <name type="scientific">Priestia aryabhattai</name>
    <name type="common">Bacillus aryabhattai</name>
    <dbReference type="NCBI Taxonomy" id="412384"/>
    <lineage>
        <taxon>Bacteria</taxon>
        <taxon>Bacillati</taxon>
        <taxon>Bacillota</taxon>
        <taxon>Bacilli</taxon>
        <taxon>Bacillales</taxon>
        <taxon>Bacillaceae</taxon>
        <taxon>Priestia</taxon>
    </lineage>
</organism>
<dbReference type="NCBIfam" id="NF041742">
    <property type="entry name" value="WGxxGxxG_fam"/>
    <property type="match status" value="1"/>
</dbReference>
<comment type="caution">
    <text evidence="2">The sequence shown here is derived from an EMBL/GenBank/DDBJ whole genome shotgun (WGS) entry which is preliminary data.</text>
</comment>
<proteinExistence type="predicted"/>
<feature type="signal peptide" evidence="1">
    <location>
        <begin position="1"/>
        <end position="26"/>
    </location>
</feature>
<evidence type="ECO:0000313" key="2">
    <source>
        <dbReference type="EMBL" id="MBA9042721.1"/>
    </source>
</evidence>
<accession>A0A7W3RHT0</accession>
<feature type="chain" id="PRO_5030859645" evidence="1">
    <location>
        <begin position="27"/>
        <end position="99"/>
    </location>
</feature>
<evidence type="ECO:0000256" key="1">
    <source>
        <dbReference type="SAM" id="SignalP"/>
    </source>
</evidence>
<reference evidence="2" key="1">
    <citation type="submission" date="2020-08" db="EMBL/GenBank/DDBJ databases">
        <title>Functional genomics of gut bacteria from endangered species of beetles.</title>
        <authorList>
            <person name="Carlos-Shanley C."/>
        </authorList>
    </citation>
    <scope>NUCLEOTIDE SEQUENCE [LARGE SCALE GENOMIC DNA]</scope>
    <source>
        <strain evidence="2">S00060</strain>
    </source>
</reference>